<feature type="compositionally biased region" description="Polar residues" evidence="8">
    <location>
        <begin position="104"/>
        <end position="115"/>
    </location>
</feature>
<dbReference type="Pfam" id="PF04218">
    <property type="entry name" value="CENP-B_N"/>
    <property type="match status" value="1"/>
</dbReference>
<evidence type="ECO:0000259" key="9">
    <source>
        <dbReference type="PROSITE" id="PS50960"/>
    </source>
</evidence>
<keyword evidence="10" id="KW-1185">Reference proteome</keyword>
<feature type="compositionally biased region" description="Low complexity" evidence="8">
    <location>
        <begin position="78"/>
        <end position="103"/>
    </location>
</feature>
<dbReference type="AlphaFoldDB" id="A0A6I9X3U7"/>
<dbReference type="SUPFAM" id="SSF46689">
    <property type="entry name" value="Homeodomain-like"/>
    <property type="match status" value="1"/>
</dbReference>
<evidence type="ECO:0000313" key="10">
    <source>
        <dbReference type="Proteomes" id="UP000504615"/>
    </source>
</evidence>
<keyword evidence="7" id="KW-0539">Nucleus</keyword>
<reference evidence="11" key="1">
    <citation type="submission" date="2025-08" db="UniProtKB">
        <authorList>
            <consortium name="RefSeq"/>
        </authorList>
    </citation>
    <scope>IDENTIFICATION</scope>
</reference>
<name>A0A6I9X3U7_9HYME</name>
<dbReference type="PANTHER" id="PTHR33215:SF13">
    <property type="entry name" value="PROTEIN DISTAL ANTENNA"/>
    <property type="match status" value="1"/>
</dbReference>
<dbReference type="InterPro" id="IPR036388">
    <property type="entry name" value="WH-like_DNA-bd_sf"/>
</dbReference>
<evidence type="ECO:0000313" key="11">
    <source>
        <dbReference type="RefSeq" id="XP_011647300.1"/>
    </source>
</evidence>
<evidence type="ECO:0000256" key="7">
    <source>
        <dbReference type="PROSITE-ProRule" id="PRU00320"/>
    </source>
</evidence>
<keyword evidence="4" id="KW-0805">Transcription regulation</keyword>
<evidence type="ECO:0000256" key="1">
    <source>
        <dbReference type="ARBA" id="ARBA00004123"/>
    </source>
</evidence>
<evidence type="ECO:0000256" key="3">
    <source>
        <dbReference type="ARBA" id="ARBA00022553"/>
    </source>
</evidence>
<dbReference type="RefSeq" id="XP_011647300.1">
    <property type="nucleotide sequence ID" value="XM_011648998.2"/>
</dbReference>
<feature type="region of interest" description="Disordered" evidence="8">
    <location>
        <begin position="68"/>
        <end position="119"/>
    </location>
</feature>
<feature type="DNA-binding region" description="H-T-H motif" evidence="7">
    <location>
        <begin position="36"/>
        <end position="56"/>
    </location>
</feature>
<proteinExistence type="predicted"/>
<keyword evidence="3" id="KW-0597">Phosphoprotein</keyword>
<dbReference type="InterPro" id="IPR051839">
    <property type="entry name" value="RD_transcriptional_regulator"/>
</dbReference>
<keyword evidence="6" id="KW-0804">Transcription</keyword>
<sequence>MPRNDSSRQAGKRPMRALTPIEKFNAIERVHGGESKAAVARDIGVPESTLRGWCKSEHKIRMQMENMKNSGTYDPALTTSSSDNSDNSRPGSSSRSTPTTQQSATFATPIGTTPITRDRTLEDMEIGQAAKRIKLESLPTVSPMMNNISMSPIASQSVGLNADTMVQTYLQLLATNPDLMDLFIKGQYSNSIHPSTVTSSGYPPSILRDLHRNGILTNITMPNMMPTSSVINGKRKYSAPVVSSMSTVLPKVSSKRQSSQSPIAEKPYGNSSQSTNNQTSIPSTSADNGHHTGGATVLPKSPKDCKKLDAIICQLQQGSGSNARLCNSPGDEAVSNNSNMNITNSNVNNNNNVDHVNNETRNSSPNSLPPGFSEILSCCTKLLEWLDKYGSAICTFQQVTQVRTILDNLTNWANSKESEPKNKSNNAS</sequence>
<dbReference type="Proteomes" id="UP000504615">
    <property type="component" value="Unplaced"/>
</dbReference>
<organism evidence="10 11">
    <name type="scientific">Pogonomyrmex barbatus</name>
    <name type="common">red harvester ant</name>
    <dbReference type="NCBI Taxonomy" id="144034"/>
    <lineage>
        <taxon>Eukaryota</taxon>
        <taxon>Metazoa</taxon>
        <taxon>Ecdysozoa</taxon>
        <taxon>Arthropoda</taxon>
        <taxon>Hexapoda</taxon>
        <taxon>Insecta</taxon>
        <taxon>Pterygota</taxon>
        <taxon>Neoptera</taxon>
        <taxon>Endopterygota</taxon>
        <taxon>Hymenoptera</taxon>
        <taxon>Apocrita</taxon>
        <taxon>Aculeata</taxon>
        <taxon>Formicoidea</taxon>
        <taxon>Formicidae</taxon>
        <taxon>Myrmicinae</taxon>
        <taxon>Pogonomyrmex</taxon>
    </lineage>
</organism>
<protein>
    <submittedName>
        <fullName evidence="11">Protein distal antenna-like</fullName>
    </submittedName>
</protein>
<evidence type="ECO:0000256" key="2">
    <source>
        <dbReference type="ARBA" id="ARBA00022473"/>
    </source>
</evidence>
<dbReference type="PROSITE" id="PS50960">
    <property type="entry name" value="HTH_PSQ"/>
    <property type="match status" value="1"/>
</dbReference>
<evidence type="ECO:0000256" key="8">
    <source>
        <dbReference type="SAM" id="MobiDB-lite"/>
    </source>
</evidence>
<comment type="subcellular location">
    <subcellularLocation>
        <location evidence="1 7">Nucleus</location>
    </subcellularLocation>
</comment>
<dbReference type="InterPro" id="IPR009057">
    <property type="entry name" value="Homeodomain-like_sf"/>
</dbReference>
<accession>A0A6I9X3U7</accession>
<evidence type="ECO:0000256" key="6">
    <source>
        <dbReference type="ARBA" id="ARBA00023163"/>
    </source>
</evidence>
<dbReference type="GO" id="GO:0005634">
    <property type="term" value="C:nucleus"/>
    <property type="evidence" value="ECO:0007669"/>
    <property type="project" value="UniProtKB-SubCell"/>
</dbReference>
<dbReference type="CTD" id="43023"/>
<feature type="compositionally biased region" description="Low complexity" evidence="8">
    <location>
        <begin position="270"/>
        <end position="285"/>
    </location>
</feature>
<keyword evidence="2" id="KW-0217">Developmental protein</keyword>
<dbReference type="GeneID" id="105433609"/>
<gene>
    <name evidence="11" type="primary">LOC105433609</name>
</gene>
<feature type="domain" description="HTH psq-type" evidence="9">
    <location>
        <begin position="9"/>
        <end position="60"/>
    </location>
</feature>
<dbReference type="Gene3D" id="1.10.10.10">
    <property type="entry name" value="Winged helix-like DNA-binding domain superfamily/Winged helix DNA-binding domain"/>
    <property type="match status" value="1"/>
</dbReference>
<dbReference type="PANTHER" id="PTHR33215">
    <property type="entry name" value="PROTEIN DISTAL ANTENNA"/>
    <property type="match status" value="1"/>
</dbReference>
<dbReference type="OrthoDB" id="6624814at2759"/>
<evidence type="ECO:0000256" key="4">
    <source>
        <dbReference type="ARBA" id="ARBA00023015"/>
    </source>
</evidence>
<dbReference type="KEGG" id="pbar:105433609"/>
<evidence type="ECO:0000256" key="5">
    <source>
        <dbReference type="ARBA" id="ARBA00023125"/>
    </source>
</evidence>
<feature type="region of interest" description="Disordered" evidence="8">
    <location>
        <begin position="245"/>
        <end position="300"/>
    </location>
</feature>
<dbReference type="GO" id="GO:0003677">
    <property type="term" value="F:DNA binding"/>
    <property type="evidence" value="ECO:0007669"/>
    <property type="project" value="UniProtKB-UniRule"/>
</dbReference>
<keyword evidence="5 7" id="KW-0238">DNA-binding</keyword>
<dbReference type="InterPro" id="IPR007889">
    <property type="entry name" value="HTH_Psq"/>
</dbReference>